<name>A0A6B8RHX5_9BACL</name>
<dbReference type="Proteomes" id="UP000426246">
    <property type="component" value="Chromosome"/>
</dbReference>
<organism evidence="3 4">
    <name type="scientific">Paenibacillus psychroresistens</name>
    <dbReference type="NCBI Taxonomy" id="1778678"/>
    <lineage>
        <taxon>Bacteria</taxon>
        <taxon>Bacillati</taxon>
        <taxon>Bacillota</taxon>
        <taxon>Bacilli</taxon>
        <taxon>Bacillales</taxon>
        <taxon>Paenibacillaceae</taxon>
        <taxon>Paenibacillus</taxon>
    </lineage>
</organism>
<feature type="chain" id="PRO_5038444967" description="DUF4399 domain-containing protein" evidence="2">
    <location>
        <begin position="25"/>
        <end position="306"/>
    </location>
</feature>
<evidence type="ECO:0000256" key="2">
    <source>
        <dbReference type="SAM" id="SignalP"/>
    </source>
</evidence>
<keyword evidence="4" id="KW-1185">Reference proteome</keyword>
<accession>A0A6B8RHX5</accession>
<dbReference type="RefSeq" id="WP_155700524.1">
    <property type="nucleotide sequence ID" value="NZ_CP034235.1"/>
</dbReference>
<evidence type="ECO:0000256" key="1">
    <source>
        <dbReference type="SAM" id="MobiDB-lite"/>
    </source>
</evidence>
<proteinExistence type="predicted"/>
<evidence type="ECO:0000313" key="4">
    <source>
        <dbReference type="Proteomes" id="UP000426246"/>
    </source>
</evidence>
<feature type="signal peptide" evidence="2">
    <location>
        <begin position="1"/>
        <end position="24"/>
    </location>
</feature>
<dbReference type="PROSITE" id="PS51257">
    <property type="entry name" value="PROKAR_LIPOPROTEIN"/>
    <property type="match status" value="1"/>
</dbReference>
<dbReference type="EMBL" id="CP034235">
    <property type="protein sequence ID" value="QGQ95487.1"/>
    <property type="molecule type" value="Genomic_DNA"/>
</dbReference>
<sequence>MNNKSVLLGSLLLLVILSGCTATAPATVSPQSSSASTPLPTMADKDTLAKATTTTPSFEIEGLHNGDIIANDEVNLQVQLNNFTLVDRNTEHTPDTNQGHIHYWLDSNPTDPGAAVQIDKDPEHILLSNLKAGQHILTVKLVGTDHQPSTETTTQIITFMVKRGNATDAATNSEPPKSENASPTPQPTAKSTANEADADSAVFSITGLKNGDIVTTQDLKFAIEVNKLDIVNYGDNPEAKAGEGHIHIWLDTTSTEAKNAMKVYIDPKHTVIKNIAEGEHTILVGLVGNDHQIIGDRQAITFSVNR</sequence>
<gene>
    <name evidence="3" type="ORF">EHS13_11640</name>
</gene>
<feature type="compositionally biased region" description="Polar residues" evidence="1">
    <location>
        <begin position="168"/>
        <end position="194"/>
    </location>
</feature>
<dbReference type="AlphaFoldDB" id="A0A6B8RHX5"/>
<evidence type="ECO:0008006" key="5">
    <source>
        <dbReference type="Google" id="ProtNLM"/>
    </source>
</evidence>
<feature type="region of interest" description="Disordered" evidence="1">
    <location>
        <begin position="166"/>
        <end position="195"/>
    </location>
</feature>
<dbReference type="OrthoDB" id="6385276at2"/>
<reference evidence="4" key="1">
    <citation type="submission" date="2018-11" db="EMBL/GenBank/DDBJ databases">
        <title>Complete genome sequence of Paenibacillus sp. ML311-T8.</title>
        <authorList>
            <person name="Nam Y.-D."/>
            <person name="Kang J."/>
            <person name="Chung W.-H."/>
            <person name="Park Y.S."/>
        </authorList>
    </citation>
    <scope>NUCLEOTIDE SEQUENCE [LARGE SCALE GENOMIC DNA]</scope>
    <source>
        <strain evidence="4">ML311-T8</strain>
    </source>
</reference>
<evidence type="ECO:0000313" key="3">
    <source>
        <dbReference type="EMBL" id="QGQ95487.1"/>
    </source>
</evidence>
<protein>
    <recommendedName>
        <fullName evidence="5">DUF4399 domain-containing protein</fullName>
    </recommendedName>
</protein>
<dbReference type="KEGG" id="ppsc:EHS13_11640"/>
<keyword evidence="2" id="KW-0732">Signal</keyword>